<proteinExistence type="predicted"/>
<evidence type="ECO:0000313" key="2">
    <source>
        <dbReference type="EMBL" id="KAG5604911.1"/>
    </source>
</evidence>
<evidence type="ECO:0000256" key="1">
    <source>
        <dbReference type="SAM" id="Phobius"/>
    </source>
</evidence>
<keyword evidence="1" id="KW-0472">Membrane</keyword>
<feature type="transmembrane region" description="Helical" evidence="1">
    <location>
        <begin position="52"/>
        <end position="71"/>
    </location>
</feature>
<gene>
    <name evidence="2" type="ORF">H5410_026403</name>
</gene>
<sequence length="220" mass="24928">MIRYQGVSAFYWLATVFGDSIYLSCLANTVTFLTLQENWNDEYVYVIASVNYVSYLAVQQLLFIDEFLICLRTKRSSLCLRADRKRAASAQQMRSVSSATTHKISRYNQSLLNRFPADTNNEESPLQTYYFSLLELQQQTCIRNGWDNGCYISVCTLSGQVTSDHLFPAKLELGFGIPEEPGTVVADLQLVDVVVSHVLKGIFSPVCEYLPSTWKNKLNS</sequence>
<dbReference type="Proteomes" id="UP000824120">
    <property type="component" value="Chromosome 5"/>
</dbReference>
<accession>A0A9J5YYW5</accession>
<keyword evidence="1" id="KW-0812">Transmembrane</keyword>
<organism evidence="2 3">
    <name type="scientific">Solanum commersonii</name>
    <name type="common">Commerson's wild potato</name>
    <name type="synonym">Commerson's nightshade</name>
    <dbReference type="NCBI Taxonomy" id="4109"/>
    <lineage>
        <taxon>Eukaryota</taxon>
        <taxon>Viridiplantae</taxon>
        <taxon>Streptophyta</taxon>
        <taxon>Embryophyta</taxon>
        <taxon>Tracheophyta</taxon>
        <taxon>Spermatophyta</taxon>
        <taxon>Magnoliopsida</taxon>
        <taxon>eudicotyledons</taxon>
        <taxon>Gunneridae</taxon>
        <taxon>Pentapetalae</taxon>
        <taxon>asterids</taxon>
        <taxon>lamiids</taxon>
        <taxon>Solanales</taxon>
        <taxon>Solanaceae</taxon>
        <taxon>Solanoideae</taxon>
        <taxon>Solaneae</taxon>
        <taxon>Solanum</taxon>
    </lineage>
</organism>
<keyword evidence="3" id="KW-1185">Reference proteome</keyword>
<comment type="caution">
    <text evidence="2">The sequence shown here is derived from an EMBL/GenBank/DDBJ whole genome shotgun (WGS) entry which is preliminary data.</text>
</comment>
<keyword evidence="1" id="KW-1133">Transmembrane helix</keyword>
<reference evidence="2 3" key="1">
    <citation type="submission" date="2020-09" db="EMBL/GenBank/DDBJ databases">
        <title>De no assembly of potato wild relative species, Solanum commersonii.</title>
        <authorList>
            <person name="Cho K."/>
        </authorList>
    </citation>
    <scope>NUCLEOTIDE SEQUENCE [LARGE SCALE GENOMIC DNA]</scope>
    <source>
        <strain evidence="2">LZ3.2</strain>
        <tissue evidence="2">Leaf</tissue>
    </source>
</reference>
<protein>
    <submittedName>
        <fullName evidence="2">Uncharacterized protein</fullName>
    </submittedName>
</protein>
<feature type="transmembrane region" description="Helical" evidence="1">
    <location>
        <begin position="9"/>
        <end position="32"/>
    </location>
</feature>
<dbReference type="EMBL" id="JACXVP010000005">
    <property type="protein sequence ID" value="KAG5604911.1"/>
    <property type="molecule type" value="Genomic_DNA"/>
</dbReference>
<name>A0A9J5YYW5_SOLCO</name>
<evidence type="ECO:0000313" key="3">
    <source>
        <dbReference type="Proteomes" id="UP000824120"/>
    </source>
</evidence>
<dbReference type="AlphaFoldDB" id="A0A9J5YYW5"/>